<dbReference type="Pfam" id="PF16537">
    <property type="entry name" value="T2SSB"/>
    <property type="match status" value="1"/>
</dbReference>
<keyword evidence="2" id="KW-0812">Transmembrane</keyword>
<feature type="compositionally biased region" description="Low complexity" evidence="1">
    <location>
        <begin position="101"/>
        <end position="110"/>
    </location>
</feature>
<evidence type="ECO:0000256" key="2">
    <source>
        <dbReference type="SAM" id="Phobius"/>
    </source>
</evidence>
<accession>A0ABZ0I2Y5</accession>
<feature type="transmembrane region" description="Helical" evidence="2">
    <location>
        <begin position="43"/>
        <end position="63"/>
    </location>
</feature>
<organism evidence="4 5">
    <name type="scientific">Congregibacter variabilis</name>
    <dbReference type="NCBI Taxonomy" id="3081200"/>
    <lineage>
        <taxon>Bacteria</taxon>
        <taxon>Pseudomonadati</taxon>
        <taxon>Pseudomonadota</taxon>
        <taxon>Gammaproteobacteria</taxon>
        <taxon>Cellvibrionales</taxon>
        <taxon>Halieaceae</taxon>
        <taxon>Congregibacter</taxon>
    </lineage>
</organism>
<evidence type="ECO:0000259" key="3">
    <source>
        <dbReference type="Pfam" id="PF16537"/>
    </source>
</evidence>
<keyword evidence="2" id="KW-1133">Transmembrane helix</keyword>
<dbReference type="EMBL" id="CP136864">
    <property type="protein sequence ID" value="WOJ93852.1"/>
    <property type="molecule type" value="Genomic_DNA"/>
</dbReference>
<sequence length="268" mass="29152">MSLILDALSRAEREKREQANPAPSILSQELAPSGPEKSGRGTALSVAAALSILLLIAASLIYFMRDKTPQPLAIRNVESSPEQRSEQAQRQVNVRAAPQTSAAPASELAPASDIDQVQRVDAVAALYAMSAKEVAESAPQATESAAKKDESIADRTSAEQSVAEELIDIEQVLRQMRAKADPGTLVPHPAPLLEDLTKQFRDRVPTLMYSAHDFNSAGRSSVVINGETLTLRQRSRGVEVREILADSVILRFEDTDFRLKSLNSWVNL</sequence>
<protein>
    <submittedName>
        <fullName evidence="4">General secretion pathway protein GspB</fullName>
    </submittedName>
</protein>
<keyword evidence="2" id="KW-0472">Membrane</keyword>
<name>A0ABZ0I2Y5_9GAMM</name>
<feature type="region of interest" description="Disordered" evidence="1">
    <location>
        <begin position="137"/>
        <end position="160"/>
    </location>
</feature>
<dbReference type="InterPro" id="IPR032389">
    <property type="entry name" value="GspB_C"/>
</dbReference>
<gene>
    <name evidence="4" type="ORF">R0135_01470</name>
</gene>
<keyword evidence="5" id="KW-1185">Reference proteome</keyword>
<feature type="region of interest" description="Disordered" evidence="1">
    <location>
        <begin position="12"/>
        <end position="40"/>
    </location>
</feature>
<evidence type="ECO:0000313" key="5">
    <source>
        <dbReference type="Proteomes" id="UP001626537"/>
    </source>
</evidence>
<feature type="region of interest" description="Disordered" evidence="1">
    <location>
        <begin position="77"/>
        <end position="110"/>
    </location>
</feature>
<dbReference type="Proteomes" id="UP001626537">
    <property type="component" value="Chromosome"/>
</dbReference>
<evidence type="ECO:0000313" key="4">
    <source>
        <dbReference type="EMBL" id="WOJ93852.1"/>
    </source>
</evidence>
<feature type="compositionally biased region" description="Basic and acidic residues" evidence="1">
    <location>
        <begin position="145"/>
        <end position="157"/>
    </location>
</feature>
<feature type="domain" description="Type II secretion system protein GspB C-terminal" evidence="3">
    <location>
        <begin position="204"/>
        <end position="260"/>
    </location>
</feature>
<dbReference type="RefSeq" id="WP_407348492.1">
    <property type="nucleotide sequence ID" value="NZ_CP136864.1"/>
</dbReference>
<proteinExistence type="predicted"/>
<evidence type="ECO:0000256" key="1">
    <source>
        <dbReference type="SAM" id="MobiDB-lite"/>
    </source>
</evidence>
<reference evidence="4 5" key="1">
    <citation type="submission" date="2023-10" db="EMBL/GenBank/DDBJ databases">
        <title>Two novel species belonging to the OM43/NOR5 clade.</title>
        <authorList>
            <person name="Park M."/>
        </authorList>
    </citation>
    <scope>NUCLEOTIDE SEQUENCE [LARGE SCALE GENOMIC DNA]</scope>
    <source>
        <strain evidence="4 5">IMCC43200</strain>
    </source>
</reference>